<reference evidence="3" key="1">
    <citation type="journal article" date="2023" name="Mol. Phylogenet. Evol.">
        <title>Genome-scale phylogeny and comparative genomics of the fungal order Sordariales.</title>
        <authorList>
            <person name="Hensen N."/>
            <person name="Bonometti L."/>
            <person name="Westerberg I."/>
            <person name="Brannstrom I.O."/>
            <person name="Guillou S."/>
            <person name="Cros-Aarteil S."/>
            <person name="Calhoun S."/>
            <person name="Haridas S."/>
            <person name="Kuo A."/>
            <person name="Mondo S."/>
            <person name="Pangilinan J."/>
            <person name="Riley R."/>
            <person name="LaButti K."/>
            <person name="Andreopoulos B."/>
            <person name="Lipzen A."/>
            <person name="Chen C."/>
            <person name="Yan M."/>
            <person name="Daum C."/>
            <person name="Ng V."/>
            <person name="Clum A."/>
            <person name="Steindorff A."/>
            <person name="Ohm R.A."/>
            <person name="Martin F."/>
            <person name="Silar P."/>
            <person name="Natvig D.O."/>
            <person name="Lalanne C."/>
            <person name="Gautier V."/>
            <person name="Ament-Velasquez S.L."/>
            <person name="Kruys A."/>
            <person name="Hutchinson M.I."/>
            <person name="Powell A.J."/>
            <person name="Barry K."/>
            <person name="Miller A.N."/>
            <person name="Grigoriev I.V."/>
            <person name="Debuchy R."/>
            <person name="Gladieux P."/>
            <person name="Hiltunen Thoren M."/>
            <person name="Johannesson H."/>
        </authorList>
    </citation>
    <scope>NUCLEOTIDE SEQUENCE</scope>
    <source>
        <strain evidence="3">CBS 168.71</strain>
    </source>
</reference>
<proteinExistence type="predicted"/>
<dbReference type="AlphaFoldDB" id="A0AAE0LPD6"/>
<comment type="caution">
    <text evidence="3">The sequence shown here is derived from an EMBL/GenBank/DDBJ whole genome shotgun (WGS) entry which is preliminary data.</text>
</comment>
<keyword evidence="1" id="KW-1133">Transmembrane helix</keyword>
<feature type="transmembrane region" description="Helical" evidence="1">
    <location>
        <begin position="138"/>
        <end position="158"/>
    </location>
</feature>
<feature type="chain" id="PRO_5042092945" evidence="2">
    <location>
        <begin position="18"/>
        <end position="193"/>
    </location>
</feature>
<feature type="signal peptide" evidence="2">
    <location>
        <begin position="1"/>
        <end position="17"/>
    </location>
</feature>
<keyword evidence="2" id="KW-0732">Signal</keyword>
<feature type="transmembrane region" description="Helical" evidence="1">
    <location>
        <begin position="165"/>
        <end position="188"/>
    </location>
</feature>
<dbReference type="RefSeq" id="XP_062655884.1">
    <property type="nucleotide sequence ID" value="XM_062806123.1"/>
</dbReference>
<protein>
    <submittedName>
        <fullName evidence="3">Uncharacterized protein</fullName>
    </submittedName>
</protein>
<dbReference type="EMBL" id="JAUEPN010000007">
    <property type="protein sequence ID" value="KAK3292370.1"/>
    <property type="molecule type" value="Genomic_DNA"/>
</dbReference>
<keyword evidence="1" id="KW-0472">Membrane</keyword>
<evidence type="ECO:0000313" key="3">
    <source>
        <dbReference type="EMBL" id="KAK3292370.1"/>
    </source>
</evidence>
<gene>
    <name evidence="3" type="ORF">B0H64DRAFT_435137</name>
</gene>
<keyword evidence="4" id="KW-1185">Reference proteome</keyword>
<name>A0AAE0LPD6_9PEZI</name>
<evidence type="ECO:0000256" key="2">
    <source>
        <dbReference type="SAM" id="SignalP"/>
    </source>
</evidence>
<dbReference type="GeneID" id="87843071"/>
<reference evidence="3" key="2">
    <citation type="submission" date="2023-06" db="EMBL/GenBank/DDBJ databases">
        <authorList>
            <consortium name="Lawrence Berkeley National Laboratory"/>
            <person name="Haridas S."/>
            <person name="Hensen N."/>
            <person name="Bonometti L."/>
            <person name="Westerberg I."/>
            <person name="Brannstrom I.O."/>
            <person name="Guillou S."/>
            <person name="Cros-Aarteil S."/>
            <person name="Calhoun S."/>
            <person name="Kuo A."/>
            <person name="Mondo S."/>
            <person name="Pangilinan J."/>
            <person name="Riley R."/>
            <person name="Labutti K."/>
            <person name="Andreopoulos B."/>
            <person name="Lipzen A."/>
            <person name="Chen C."/>
            <person name="Yanf M."/>
            <person name="Daum C."/>
            <person name="Ng V."/>
            <person name="Clum A."/>
            <person name="Steindorff A."/>
            <person name="Ohm R."/>
            <person name="Martin F."/>
            <person name="Silar P."/>
            <person name="Natvig D."/>
            <person name="Lalanne C."/>
            <person name="Gautier V."/>
            <person name="Ament-Velasquez S.L."/>
            <person name="Kruys A."/>
            <person name="Hutchinson M.I."/>
            <person name="Powell A.J."/>
            <person name="Barry K."/>
            <person name="Miller A.N."/>
            <person name="Grigoriev I.V."/>
            <person name="Debuchy R."/>
            <person name="Gladieux P."/>
            <person name="Thoren M.H."/>
            <person name="Johannesson H."/>
        </authorList>
    </citation>
    <scope>NUCLEOTIDE SEQUENCE</scope>
    <source>
        <strain evidence="3">CBS 168.71</strain>
    </source>
</reference>
<keyword evidence="1" id="KW-0812">Transmembrane</keyword>
<evidence type="ECO:0000256" key="1">
    <source>
        <dbReference type="SAM" id="Phobius"/>
    </source>
</evidence>
<accession>A0AAE0LPD6</accession>
<organism evidence="3 4">
    <name type="scientific">Chaetomium fimeti</name>
    <dbReference type="NCBI Taxonomy" id="1854472"/>
    <lineage>
        <taxon>Eukaryota</taxon>
        <taxon>Fungi</taxon>
        <taxon>Dikarya</taxon>
        <taxon>Ascomycota</taxon>
        <taxon>Pezizomycotina</taxon>
        <taxon>Sordariomycetes</taxon>
        <taxon>Sordariomycetidae</taxon>
        <taxon>Sordariales</taxon>
        <taxon>Chaetomiaceae</taxon>
        <taxon>Chaetomium</taxon>
    </lineage>
</organism>
<evidence type="ECO:0000313" key="4">
    <source>
        <dbReference type="Proteomes" id="UP001278766"/>
    </source>
</evidence>
<dbReference type="Proteomes" id="UP001278766">
    <property type="component" value="Unassembled WGS sequence"/>
</dbReference>
<sequence>MKASFFTLLTIAASALATPLLAPRQLESQAAQLDQLTELVRAHTANINATTTAVQDNPTIDQQNEAAAALAPDFDAITAALTSATTTLAKRAWAATRGDDDDDGHDGGDGCPEDCLLVKIQVLVWEVGCTLRFVIVKLGLACVLGYLKPLLLALVGLVKALDKVVLGALVLVKSLLHTVLGAVAAALLELVFV</sequence>